<reference evidence="2" key="1">
    <citation type="submission" date="2020-08" db="EMBL/GenBank/DDBJ databases">
        <title>Genome public.</title>
        <authorList>
            <person name="Liu C."/>
            <person name="Sun Q."/>
        </authorList>
    </citation>
    <scope>NUCLEOTIDE SEQUENCE</scope>
    <source>
        <strain evidence="2">BX7</strain>
    </source>
</reference>
<feature type="region of interest" description="Disordered" evidence="1">
    <location>
        <begin position="1"/>
        <end position="105"/>
    </location>
</feature>
<sequence length="406" mass="44408">MTKKKQEDGLADWQPSYFATGFDTTAGQRSAGSPTVEEDWQPPYFASGRTPTQEEDWQPEYFARGLPARGGGGSAGNGGAGRDDRNNRRIFPGDSERGTGGLPLPVPLPLPLPKWRLPHISWPGGKSSGGAQTPGGQFERTLPKYEGEDLHSRQYLRQQSPDWRLPDTTRAYLEQLEKALSNDTAVNRSGLSTISDSPARTGGGGMSRAGGAGRADGYSGPQSRIIQERTAEDYTNLPAGMERTGAGGESRGGGAGRDRIALDGMDDFDTMGAEEQPALKEEDILHSRYSKYWGTNRDGKNQGVTHFLGKYQKEDSRRLVSIAKRLGRDPSDFSFTVEGFENLTKALLDASRSGKQIKRGSNRFVYFPSADNPNKGTVIIWNNDQIGTAIPMDLDEFYRYKNQGGK</sequence>
<protein>
    <submittedName>
        <fullName evidence="2">Uncharacterized protein</fullName>
    </submittedName>
</protein>
<dbReference type="Proteomes" id="UP000620366">
    <property type="component" value="Unassembled WGS sequence"/>
</dbReference>
<proteinExistence type="predicted"/>
<dbReference type="RefSeq" id="WP_249301725.1">
    <property type="nucleotide sequence ID" value="NZ_JACRSP010000006.1"/>
</dbReference>
<comment type="caution">
    <text evidence="2">The sequence shown here is derived from an EMBL/GenBank/DDBJ whole genome shotgun (WGS) entry which is preliminary data.</text>
</comment>
<dbReference type="AlphaFoldDB" id="A0A926DFI8"/>
<feature type="region of interest" description="Disordered" evidence="1">
    <location>
        <begin position="188"/>
        <end position="221"/>
    </location>
</feature>
<dbReference type="EMBL" id="JACRSP010000006">
    <property type="protein sequence ID" value="MBC8537241.1"/>
    <property type="molecule type" value="Genomic_DNA"/>
</dbReference>
<evidence type="ECO:0000256" key="1">
    <source>
        <dbReference type="SAM" id="MobiDB-lite"/>
    </source>
</evidence>
<evidence type="ECO:0000313" key="3">
    <source>
        <dbReference type="Proteomes" id="UP000620366"/>
    </source>
</evidence>
<feature type="compositionally biased region" description="Polar residues" evidence="1">
    <location>
        <begin position="22"/>
        <end position="33"/>
    </location>
</feature>
<feature type="compositionally biased region" description="Gly residues" evidence="1">
    <location>
        <begin position="201"/>
        <end position="214"/>
    </location>
</feature>
<feature type="compositionally biased region" description="Polar residues" evidence="1">
    <location>
        <begin position="188"/>
        <end position="198"/>
    </location>
</feature>
<evidence type="ECO:0000313" key="2">
    <source>
        <dbReference type="EMBL" id="MBC8537241.1"/>
    </source>
</evidence>
<feature type="compositionally biased region" description="Gly residues" evidence="1">
    <location>
        <begin position="68"/>
        <end position="80"/>
    </location>
</feature>
<organism evidence="2 3">
    <name type="scientific">Feifania hominis</name>
    <dbReference type="NCBI Taxonomy" id="2763660"/>
    <lineage>
        <taxon>Bacteria</taxon>
        <taxon>Bacillati</taxon>
        <taxon>Bacillota</taxon>
        <taxon>Clostridia</taxon>
        <taxon>Eubacteriales</taxon>
        <taxon>Feifaniaceae</taxon>
        <taxon>Feifania</taxon>
    </lineage>
</organism>
<accession>A0A926DFI8</accession>
<keyword evidence="3" id="KW-1185">Reference proteome</keyword>
<gene>
    <name evidence="2" type="ORF">H8695_11135</name>
</gene>
<name>A0A926DFI8_9FIRM</name>